<proteinExistence type="predicted"/>
<accession>A0A6G1LHY6</accession>
<gene>
    <name evidence="1" type="ORF">EJ03DRAFT_186246</name>
</gene>
<organism evidence="1 2">
    <name type="scientific">Teratosphaeria nubilosa</name>
    <dbReference type="NCBI Taxonomy" id="161662"/>
    <lineage>
        <taxon>Eukaryota</taxon>
        <taxon>Fungi</taxon>
        <taxon>Dikarya</taxon>
        <taxon>Ascomycota</taxon>
        <taxon>Pezizomycotina</taxon>
        <taxon>Dothideomycetes</taxon>
        <taxon>Dothideomycetidae</taxon>
        <taxon>Mycosphaerellales</taxon>
        <taxon>Teratosphaeriaceae</taxon>
        <taxon>Teratosphaeria</taxon>
    </lineage>
</organism>
<dbReference type="AlphaFoldDB" id="A0A6G1LHY6"/>
<dbReference type="EMBL" id="ML995814">
    <property type="protein sequence ID" value="KAF2772507.1"/>
    <property type="molecule type" value="Genomic_DNA"/>
</dbReference>
<dbReference type="Proteomes" id="UP000799436">
    <property type="component" value="Unassembled WGS sequence"/>
</dbReference>
<protein>
    <submittedName>
        <fullName evidence="1">Uncharacterized protein</fullName>
    </submittedName>
</protein>
<evidence type="ECO:0000313" key="2">
    <source>
        <dbReference type="Proteomes" id="UP000799436"/>
    </source>
</evidence>
<keyword evidence="2" id="KW-1185">Reference proteome</keyword>
<reference evidence="1" key="1">
    <citation type="journal article" date="2020" name="Stud. Mycol.">
        <title>101 Dothideomycetes genomes: a test case for predicting lifestyles and emergence of pathogens.</title>
        <authorList>
            <person name="Haridas S."/>
            <person name="Albert R."/>
            <person name="Binder M."/>
            <person name="Bloem J."/>
            <person name="Labutti K."/>
            <person name="Salamov A."/>
            <person name="Andreopoulos B."/>
            <person name="Baker S."/>
            <person name="Barry K."/>
            <person name="Bills G."/>
            <person name="Bluhm B."/>
            <person name="Cannon C."/>
            <person name="Castanera R."/>
            <person name="Culley D."/>
            <person name="Daum C."/>
            <person name="Ezra D."/>
            <person name="Gonzalez J."/>
            <person name="Henrissat B."/>
            <person name="Kuo A."/>
            <person name="Liang C."/>
            <person name="Lipzen A."/>
            <person name="Lutzoni F."/>
            <person name="Magnuson J."/>
            <person name="Mondo S."/>
            <person name="Nolan M."/>
            <person name="Ohm R."/>
            <person name="Pangilinan J."/>
            <person name="Park H.-J."/>
            <person name="Ramirez L."/>
            <person name="Alfaro M."/>
            <person name="Sun H."/>
            <person name="Tritt A."/>
            <person name="Yoshinaga Y."/>
            <person name="Zwiers L.-H."/>
            <person name="Turgeon B."/>
            <person name="Goodwin S."/>
            <person name="Spatafora J."/>
            <person name="Crous P."/>
            <person name="Grigoriev I."/>
        </authorList>
    </citation>
    <scope>NUCLEOTIDE SEQUENCE</scope>
    <source>
        <strain evidence="1">CBS 116005</strain>
    </source>
</reference>
<evidence type="ECO:0000313" key="1">
    <source>
        <dbReference type="EMBL" id="KAF2772507.1"/>
    </source>
</evidence>
<name>A0A6G1LHY6_9PEZI</name>
<sequence>MGECQSDRHLSPAGFLHRLFLAPMIGPHCSHVRASFTLSPQPSFTGPLFGIPQMYHRNVSPACREIISTCGLSYRPLSREQCLCTTRTRLRSLVSVCRALFSRSSSCTGDRCVAVRRHLAQCGKTRLQHVRPLSLQRAGWSQRHAYRLDARALPLCRRLYFEQHSRGRRFHQPSMLERLLTSV</sequence>